<dbReference type="PANTHER" id="PTHR45904:SF2">
    <property type="entry name" value="TRNA (URACIL-5-)-METHYLTRANSFERASE HOMOLOG A"/>
    <property type="match status" value="1"/>
</dbReference>
<feature type="compositionally biased region" description="Polar residues" evidence="10">
    <location>
        <begin position="7"/>
        <end position="25"/>
    </location>
</feature>
<dbReference type="Gene3D" id="2.40.50.1070">
    <property type="match status" value="1"/>
</dbReference>
<accession>A0A8K0G9A9</accession>
<feature type="region of interest" description="Disordered" evidence="10">
    <location>
        <begin position="1"/>
        <end position="36"/>
    </location>
</feature>
<evidence type="ECO:0000256" key="2">
    <source>
        <dbReference type="ARBA" id="ARBA00022679"/>
    </source>
</evidence>
<dbReference type="CDD" id="cd02440">
    <property type="entry name" value="AdoMet_MTases"/>
    <property type="match status" value="1"/>
</dbReference>
<feature type="region of interest" description="Disordered" evidence="10">
    <location>
        <begin position="132"/>
        <end position="155"/>
    </location>
</feature>
<dbReference type="SUPFAM" id="SSF53335">
    <property type="entry name" value="S-adenosyl-L-methionine-dependent methyltransferases"/>
    <property type="match status" value="1"/>
</dbReference>
<evidence type="ECO:0000313" key="13">
    <source>
        <dbReference type="Proteomes" id="UP000801492"/>
    </source>
</evidence>
<feature type="active site" description="Nucleophile" evidence="8">
    <location>
        <position position="527"/>
    </location>
</feature>
<comment type="caution">
    <text evidence="8">Lacks conserved residue(s) required for the propagation of feature annotation.</text>
</comment>
<dbReference type="InterPro" id="IPR010280">
    <property type="entry name" value="U5_MeTrfase_fam"/>
</dbReference>
<dbReference type="InterPro" id="IPR045850">
    <property type="entry name" value="TRM2_met"/>
</dbReference>
<comment type="caution">
    <text evidence="12">The sequence shown here is derived from an EMBL/GenBank/DDBJ whole genome shotgun (WGS) entry which is preliminary data.</text>
</comment>
<evidence type="ECO:0000256" key="5">
    <source>
        <dbReference type="ARBA" id="ARBA00033763"/>
    </source>
</evidence>
<evidence type="ECO:0000259" key="11">
    <source>
        <dbReference type="PROSITE" id="PS50102"/>
    </source>
</evidence>
<dbReference type="InterPro" id="IPR035979">
    <property type="entry name" value="RBD_domain_sf"/>
</dbReference>
<keyword evidence="3 8" id="KW-0949">S-adenosyl-L-methionine</keyword>
<dbReference type="InterPro" id="IPR030390">
    <property type="entry name" value="MeTrfase_TrmA_AS"/>
</dbReference>
<sequence>MSENCDKSSNTMTENSDNQILLTASNDEKEIKPENNPYAYLDRDEFSSERFKIAVKNLPKYYGVNEFRKLVNEKLKLASNKIKFPRKNSPFLFVCFRNEEDRENAIKVISGFKWKGKALVAYEAKPAPDPLVKRRNEQENSEIAKKKSKLDEQPQGDRLKFSTIPLWNVPYEEQLTTKQEEIRKILIKLGNDLAHHNSSLRKWLDKQKSLHNQLPCELLDIRHSKQQDGYRNKCEFTIGIDEETKLPTVGFRIGSYATGKTGVAPVDDLRHIPDKMKVAVKVFQEFVRNSDLEVFNPEFQTGHFRQLTIRSAPNQLMIIVGIHPQDLSEERLTQFKKDLVEYFFEGPGKDANVTSLYYQTVMKKVSNDDIALAEHLSGDTHIQESILGLNFRISPGAFFQINTAGAEILYNSAIELAKPTEMSTVLDICCGTGTIGLCFSKSCNQVLGVEIIPQAVIDAKENARNNGVENCEFFAGKAEEILSSVLYRIKNEDIIAVVDPPRAGLHQRCILQLRKSEKINKLVYVSCNPNAAMKNFIDLGRPDSKTMHGDPFVPIKAVAVDMFPHTKHCELIIYFERWNKEKFLSDNQNS</sequence>
<feature type="binding site" evidence="8">
    <location>
        <position position="450"/>
    </location>
    <ligand>
        <name>S-adenosyl-L-methionine</name>
        <dbReference type="ChEBI" id="CHEBI:59789"/>
    </ligand>
</feature>
<evidence type="ECO:0000313" key="12">
    <source>
        <dbReference type="EMBL" id="KAF2896370.1"/>
    </source>
</evidence>
<keyword evidence="2 8" id="KW-0808">Transferase</keyword>
<feature type="active site" evidence="9">
    <location>
        <position position="527"/>
    </location>
</feature>
<dbReference type="EMBL" id="VTPC01005167">
    <property type="protein sequence ID" value="KAF2896370.1"/>
    <property type="molecule type" value="Genomic_DNA"/>
</dbReference>
<dbReference type="GO" id="GO:0030697">
    <property type="term" value="F:tRNA (uracil(54)-C5)-methyltransferase activity, S-adenosyl methionine-dependent"/>
    <property type="evidence" value="ECO:0007669"/>
    <property type="project" value="UniProtKB-EC"/>
</dbReference>
<dbReference type="PROSITE" id="PS01230">
    <property type="entry name" value="TRMA_1"/>
    <property type="match status" value="1"/>
</dbReference>
<dbReference type="EC" id="2.1.1.35" evidence="5"/>
<name>A0A8K0G9A9_IGNLU</name>
<keyword evidence="1 8" id="KW-0489">Methyltransferase</keyword>
<evidence type="ECO:0000256" key="10">
    <source>
        <dbReference type="SAM" id="MobiDB-lite"/>
    </source>
</evidence>
<dbReference type="InterPro" id="IPR012677">
    <property type="entry name" value="Nucleotide-bd_a/b_plait_sf"/>
</dbReference>
<feature type="binding site" evidence="8">
    <location>
        <position position="400"/>
    </location>
    <ligand>
        <name>S-adenosyl-L-methionine</name>
        <dbReference type="ChEBI" id="CHEBI:59789"/>
    </ligand>
</feature>
<dbReference type="OrthoDB" id="10250660at2759"/>
<comment type="catalytic activity">
    <reaction evidence="6">
        <text>uridine(54) in tRNA + S-adenosyl-L-methionine = 5-methyluridine(54) in tRNA + S-adenosyl-L-homocysteine + H(+)</text>
        <dbReference type="Rhea" id="RHEA:42712"/>
        <dbReference type="Rhea" id="RHEA-COMP:10167"/>
        <dbReference type="Rhea" id="RHEA-COMP:10193"/>
        <dbReference type="ChEBI" id="CHEBI:15378"/>
        <dbReference type="ChEBI" id="CHEBI:57856"/>
        <dbReference type="ChEBI" id="CHEBI:59789"/>
        <dbReference type="ChEBI" id="CHEBI:65315"/>
        <dbReference type="ChEBI" id="CHEBI:74447"/>
        <dbReference type="EC" id="2.1.1.35"/>
    </reaction>
    <physiologicalReaction direction="left-to-right" evidence="6">
        <dbReference type="Rhea" id="RHEA:42713"/>
    </physiologicalReaction>
</comment>
<dbReference type="GO" id="GO:0003723">
    <property type="term" value="F:RNA binding"/>
    <property type="evidence" value="ECO:0007669"/>
    <property type="project" value="UniProtKB-UniRule"/>
</dbReference>
<keyword evidence="4 7" id="KW-0694">RNA-binding</keyword>
<feature type="binding site" evidence="8">
    <location>
        <position position="499"/>
    </location>
    <ligand>
        <name>S-adenosyl-L-methionine</name>
        <dbReference type="ChEBI" id="CHEBI:59789"/>
    </ligand>
</feature>
<protein>
    <recommendedName>
        <fullName evidence="5">tRNA (uracil(54)-C(5))-methyltransferase</fullName>
        <ecNumber evidence="5">2.1.1.35</ecNumber>
    </recommendedName>
</protein>
<dbReference type="PANTHER" id="PTHR45904">
    <property type="entry name" value="TRNA (URACIL-5-)-METHYLTRANSFERASE"/>
    <property type="match status" value="1"/>
</dbReference>
<evidence type="ECO:0000256" key="9">
    <source>
        <dbReference type="PROSITE-ProRule" id="PRU10015"/>
    </source>
</evidence>
<evidence type="ECO:0000256" key="6">
    <source>
        <dbReference type="ARBA" id="ARBA00047278"/>
    </source>
</evidence>
<gene>
    <name evidence="12" type="ORF">ILUMI_09801</name>
</gene>
<dbReference type="Proteomes" id="UP000801492">
    <property type="component" value="Unassembled WGS sequence"/>
</dbReference>
<organism evidence="12 13">
    <name type="scientific">Ignelater luminosus</name>
    <name type="common">Cucubano</name>
    <name type="synonym">Pyrophorus luminosus</name>
    <dbReference type="NCBI Taxonomy" id="2038154"/>
    <lineage>
        <taxon>Eukaryota</taxon>
        <taxon>Metazoa</taxon>
        <taxon>Ecdysozoa</taxon>
        <taxon>Arthropoda</taxon>
        <taxon>Hexapoda</taxon>
        <taxon>Insecta</taxon>
        <taxon>Pterygota</taxon>
        <taxon>Neoptera</taxon>
        <taxon>Endopterygota</taxon>
        <taxon>Coleoptera</taxon>
        <taxon>Polyphaga</taxon>
        <taxon>Elateriformia</taxon>
        <taxon>Elateroidea</taxon>
        <taxon>Elateridae</taxon>
        <taxon>Agrypninae</taxon>
        <taxon>Pyrophorini</taxon>
        <taxon>Ignelater</taxon>
    </lineage>
</organism>
<dbReference type="AlphaFoldDB" id="A0A8K0G9A9"/>
<dbReference type="PROSITE" id="PS51687">
    <property type="entry name" value="SAM_MT_RNA_M5U"/>
    <property type="match status" value="1"/>
</dbReference>
<dbReference type="GO" id="GO:0006396">
    <property type="term" value="P:RNA processing"/>
    <property type="evidence" value="ECO:0007669"/>
    <property type="project" value="InterPro"/>
</dbReference>
<feature type="domain" description="RRM" evidence="11">
    <location>
        <begin position="51"/>
        <end position="126"/>
    </location>
</feature>
<evidence type="ECO:0000256" key="3">
    <source>
        <dbReference type="ARBA" id="ARBA00022691"/>
    </source>
</evidence>
<dbReference type="InterPro" id="IPR029063">
    <property type="entry name" value="SAM-dependent_MTases_sf"/>
</dbReference>
<reference evidence="12" key="1">
    <citation type="submission" date="2019-08" db="EMBL/GenBank/DDBJ databases">
        <title>The genome of the North American firefly Photinus pyralis.</title>
        <authorList>
            <consortium name="Photinus pyralis genome working group"/>
            <person name="Fallon T.R."/>
            <person name="Sander Lower S.E."/>
            <person name="Weng J.-K."/>
        </authorList>
    </citation>
    <scope>NUCLEOTIDE SEQUENCE</scope>
    <source>
        <strain evidence="12">TRF0915ILg1</strain>
        <tissue evidence="12">Whole body</tissue>
    </source>
</reference>
<evidence type="ECO:0000256" key="7">
    <source>
        <dbReference type="PROSITE-ProRule" id="PRU00176"/>
    </source>
</evidence>
<dbReference type="PROSITE" id="PS50102">
    <property type="entry name" value="RRM"/>
    <property type="match status" value="1"/>
</dbReference>
<keyword evidence="13" id="KW-1185">Reference proteome</keyword>
<comment type="similarity">
    <text evidence="8">Belongs to the class I-like SAM-binding methyltransferase superfamily. RNA M5U methyltransferase family.</text>
</comment>
<dbReference type="SUPFAM" id="SSF54928">
    <property type="entry name" value="RNA-binding domain, RBD"/>
    <property type="match status" value="1"/>
</dbReference>
<evidence type="ECO:0000256" key="1">
    <source>
        <dbReference type="ARBA" id="ARBA00022603"/>
    </source>
</evidence>
<evidence type="ECO:0000256" key="8">
    <source>
        <dbReference type="PROSITE-ProRule" id="PRU01024"/>
    </source>
</evidence>
<dbReference type="GO" id="GO:0032259">
    <property type="term" value="P:methylation"/>
    <property type="evidence" value="ECO:0007669"/>
    <property type="project" value="UniProtKB-KW"/>
</dbReference>
<dbReference type="Gene3D" id="3.40.50.150">
    <property type="entry name" value="Vaccinia Virus protein VP39"/>
    <property type="match status" value="1"/>
</dbReference>
<dbReference type="Pfam" id="PF05958">
    <property type="entry name" value="tRNA_U5-meth_tr"/>
    <property type="match status" value="1"/>
</dbReference>
<proteinExistence type="inferred from homology"/>
<dbReference type="Gene3D" id="3.30.70.330">
    <property type="match status" value="1"/>
</dbReference>
<evidence type="ECO:0000256" key="4">
    <source>
        <dbReference type="ARBA" id="ARBA00022884"/>
    </source>
</evidence>
<dbReference type="InterPro" id="IPR000504">
    <property type="entry name" value="RRM_dom"/>
</dbReference>